<evidence type="ECO:0000256" key="1">
    <source>
        <dbReference type="ARBA" id="ARBA00022491"/>
    </source>
</evidence>
<dbReference type="GO" id="GO:0003700">
    <property type="term" value="F:DNA-binding transcription factor activity"/>
    <property type="evidence" value="ECO:0007669"/>
    <property type="project" value="InterPro"/>
</dbReference>
<feature type="domain" description="HTH merR-type" evidence="5">
    <location>
        <begin position="1"/>
        <end position="69"/>
    </location>
</feature>
<evidence type="ECO:0000259" key="5">
    <source>
        <dbReference type="PROSITE" id="PS50937"/>
    </source>
</evidence>
<evidence type="ECO:0000256" key="4">
    <source>
        <dbReference type="ARBA" id="ARBA00023163"/>
    </source>
</evidence>
<dbReference type="PANTHER" id="PTHR30204">
    <property type="entry name" value="REDOX-CYCLING DRUG-SENSING TRANSCRIPTIONAL ACTIVATOR SOXR"/>
    <property type="match status" value="1"/>
</dbReference>
<dbReference type="SMART" id="SM00422">
    <property type="entry name" value="HTH_MERR"/>
    <property type="match status" value="2"/>
</dbReference>
<dbReference type="EMBL" id="FNPI01000005">
    <property type="protein sequence ID" value="SDY99102.1"/>
    <property type="molecule type" value="Genomic_DNA"/>
</dbReference>
<dbReference type="InterPro" id="IPR000551">
    <property type="entry name" value="MerR-type_HTH_dom"/>
</dbReference>
<dbReference type="STRING" id="1503961.SAMN05421736_1058"/>
<dbReference type="Gene3D" id="1.10.1660.10">
    <property type="match status" value="2"/>
</dbReference>
<dbReference type="OrthoDB" id="122388at2"/>
<evidence type="ECO:0000313" key="7">
    <source>
        <dbReference type="Proteomes" id="UP000198935"/>
    </source>
</evidence>
<dbReference type="PROSITE" id="PS50937">
    <property type="entry name" value="HTH_MERR_2"/>
    <property type="match status" value="2"/>
</dbReference>
<organism evidence="6 7">
    <name type="scientific">Evansella caseinilytica</name>
    <dbReference type="NCBI Taxonomy" id="1503961"/>
    <lineage>
        <taxon>Bacteria</taxon>
        <taxon>Bacillati</taxon>
        <taxon>Bacillota</taxon>
        <taxon>Bacilli</taxon>
        <taxon>Bacillales</taxon>
        <taxon>Bacillaceae</taxon>
        <taxon>Evansella</taxon>
    </lineage>
</organism>
<keyword evidence="1" id="KW-0678">Repressor</keyword>
<evidence type="ECO:0000313" key="6">
    <source>
        <dbReference type="EMBL" id="SDY99102.1"/>
    </source>
</evidence>
<name>A0A1H3PD72_9BACI</name>
<dbReference type="GO" id="GO:0003677">
    <property type="term" value="F:DNA binding"/>
    <property type="evidence" value="ECO:0007669"/>
    <property type="project" value="UniProtKB-KW"/>
</dbReference>
<dbReference type="InterPro" id="IPR009061">
    <property type="entry name" value="DNA-bd_dom_put_sf"/>
</dbReference>
<keyword evidence="3 6" id="KW-0238">DNA-binding</keyword>
<evidence type="ECO:0000256" key="2">
    <source>
        <dbReference type="ARBA" id="ARBA00023015"/>
    </source>
</evidence>
<keyword evidence="2" id="KW-0805">Transcription regulation</keyword>
<dbReference type="Proteomes" id="UP000198935">
    <property type="component" value="Unassembled WGS sequence"/>
</dbReference>
<evidence type="ECO:0000256" key="3">
    <source>
        <dbReference type="ARBA" id="ARBA00023125"/>
    </source>
</evidence>
<gene>
    <name evidence="6" type="ORF">SAMN05421736_1058</name>
</gene>
<dbReference type="InterPro" id="IPR047057">
    <property type="entry name" value="MerR_fam"/>
</dbReference>
<keyword evidence="7" id="KW-1185">Reference proteome</keyword>
<dbReference type="Pfam" id="PF00376">
    <property type="entry name" value="MerR"/>
    <property type="match status" value="1"/>
</dbReference>
<protein>
    <submittedName>
        <fullName evidence="6">DNA-binding transcriptional regulator, MerR family</fullName>
    </submittedName>
</protein>
<dbReference type="PANTHER" id="PTHR30204:SF69">
    <property type="entry name" value="MERR-FAMILY TRANSCRIPTIONAL REGULATOR"/>
    <property type="match status" value="1"/>
</dbReference>
<dbReference type="Pfam" id="PF13411">
    <property type="entry name" value="MerR_1"/>
    <property type="match status" value="1"/>
</dbReference>
<sequence length="232" mass="26919">MIKPIDIARKLKISTSALRHYEAWGIIPKVERGQNGYRLYTEEHVAYFECIRAMYPGFGMNVVRKTMPLIQKGKLTEALWIVNEVQVKLHEDKQKAERALHVLEQEQLEPLPGGQQKSWYTIGEAASVIGVPNSTLRHWEKENLIVPQRDLESGYRKYGRQDLRKLLVIRTLQTAVYSLDIVREVLDEMDQHNIAHAIKITRDSLVYMDHLIMEQLRGMSYLYKLCSVASKT</sequence>
<dbReference type="AlphaFoldDB" id="A0A1H3PD72"/>
<keyword evidence="4" id="KW-0804">Transcription</keyword>
<reference evidence="7" key="1">
    <citation type="submission" date="2016-10" db="EMBL/GenBank/DDBJ databases">
        <authorList>
            <person name="Varghese N."/>
            <person name="Submissions S."/>
        </authorList>
    </citation>
    <scope>NUCLEOTIDE SEQUENCE [LARGE SCALE GENOMIC DNA]</scope>
    <source>
        <strain evidence="7">SP</strain>
    </source>
</reference>
<proteinExistence type="predicted"/>
<dbReference type="SUPFAM" id="SSF46955">
    <property type="entry name" value="Putative DNA-binding domain"/>
    <property type="match status" value="2"/>
</dbReference>
<accession>A0A1H3PD72</accession>
<feature type="domain" description="HTH merR-type" evidence="5">
    <location>
        <begin position="119"/>
        <end position="188"/>
    </location>
</feature>